<evidence type="ECO:0000313" key="8">
    <source>
        <dbReference type="EMBL" id="WAR12210.1"/>
    </source>
</evidence>
<dbReference type="InterPro" id="IPR006076">
    <property type="entry name" value="FAD-dep_OxRdtase"/>
</dbReference>
<evidence type="ECO:0000256" key="3">
    <source>
        <dbReference type="ARBA" id="ARBA00006730"/>
    </source>
</evidence>
<evidence type="ECO:0000256" key="1">
    <source>
        <dbReference type="ARBA" id="ARBA00001974"/>
    </source>
</evidence>
<evidence type="ECO:0000256" key="6">
    <source>
        <dbReference type="ARBA" id="ARBA00023002"/>
    </source>
</evidence>
<evidence type="ECO:0000256" key="4">
    <source>
        <dbReference type="ARBA" id="ARBA00022630"/>
    </source>
</evidence>
<dbReference type="EMBL" id="CP111019">
    <property type="protein sequence ID" value="WAR12210.1"/>
    <property type="molecule type" value="Genomic_DNA"/>
</dbReference>
<dbReference type="PANTHER" id="PTHR11530">
    <property type="entry name" value="D-AMINO ACID OXIDASE"/>
    <property type="match status" value="1"/>
</dbReference>
<evidence type="ECO:0000259" key="7">
    <source>
        <dbReference type="Pfam" id="PF01266"/>
    </source>
</evidence>
<organism evidence="8 9">
    <name type="scientific">Mya arenaria</name>
    <name type="common">Soft-shell clam</name>
    <dbReference type="NCBI Taxonomy" id="6604"/>
    <lineage>
        <taxon>Eukaryota</taxon>
        <taxon>Metazoa</taxon>
        <taxon>Spiralia</taxon>
        <taxon>Lophotrochozoa</taxon>
        <taxon>Mollusca</taxon>
        <taxon>Bivalvia</taxon>
        <taxon>Autobranchia</taxon>
        <taxon>Heteroconchia</taxon>
        <taxon>Euheterodonta</taxon>
        <taxon>Imparidentia</taxon>
        <taxon>Neoheterodontei</taxon>
        <taxon>Myida</taxon>
        <taxon>Myoidea</taxon>
        <taxon>Myidae</taxon>
        <taxon>Mya</taxon>
    </lineage>
</organism>
<dbReference type="Pfam" id="PF01266">
    <property type="entry name" value="DAO"/>
    <property type="match status" value="2"/>
</dbReference>
<dbReference type="Proteomes" id="UP001164746">
    <property type="component" value="Chromosome 8"/>
</dbReference>
<comment type="similarity">
    <text evidence="3">Belongs to the DAMOX/DASOX family.</text>
</comment>
<accession>A0ABY7EQT8</accession>
<dbReference type="InterPro" id="IPR006181">
    <property type="entry name" value="D-amino_acid_oxidase_CS"/>
</dbReference>
<dbReference type="SUPFAM" id="SSF51971">
    <property type="entry name" value="Nucleotide-binding domain"/>
    <property type="match status" value="1"/>
</dbReference>
<comment type="subcellular location">
    <subcellularLocation>
        <location evidence="2">Peroxisome matrix</location>
    </subcellularLocation>
</comment>
<gene>
    <name evidence="8" type="ORF">MAR_026390</name>
</gene>
<sequence>MYDIAVIGAGVVGLSTAVNIQEVLPGRHVTVIADRFTTGTTSHGAAGIIRPTLEKTPVKDVDQFRKWSDDSFGWFHHLNVDLDPSQTGVQRLTGYQFNTDAESNTKYPFHHVIDYDFCELSDEELNRLPGNYRKMLSAGELCRNGGQNIVPGYGNVPRTRTSHPGKSSVVEALLRMGPWQQLHISGDSVVLGGTRQKGEEDVSEGEPWFTNILDACSKLVPGLKNAPIESKWIGLRPHRTYVVHNYGHGANGIFLSWGTAIEAAAITKDLATKGTLTKAKL</sequence>
<evidence type="ECO:0000256" key="5">
    <source>
        <dbReference type="ARBA" id="ARBA00022827"/>
    </source>
</evidence>
<keyword evidence="9" id="KW-1185">Reference proteome</keyword>
<dbReference type="InterPro" id="IPR023209">
    <property type="entry name" value="DAO"/>
</dbReference>
<dbReference type="SUPFAM" id="SSF54373">
    <property type="entry name" value="FAD-linked reductases, C-terminal domain"/>
    <property type="match status" value="1"/>
</dbReference>
<dbReference type="PANTHER" id="PTHR11530:SF11">
    <property type="entry name" value="D-ASPARTATE OXIDASE"/>
    <property type="match status" value="1"/>
</dbReference>
<dbReference type="PROSITE" id="PS00677">
    <property type="entry name" value="DAO"/>
    <property type="match status" value="1"/>
</dbReference>
<feature type="domain" description="FAD dependent oxidoreductase" evidence="7">
    <location>
        <begin position="186"/>
        <end position="265"/>
    </location>
</feature>
<keyword evidence="6" id="KW-0560">Oxidoreductase</keyword>
<evidence type="ECO:0000256" key="2">
    <source>
        <dbReference type="ARBA" id="ARBA00004253"/>
    </source>
</evidence>
<comment type="cofactor">
    <cofactor evidence="1">
        <name>FAD</name>
        <dbReference type="ChEBI" id="CHEBI:57692"/>
    </cofactor>
</comment>
<reference evidence="8" key="1">
    <citation type="submission" date="2022-11" db="EMBL/GenBank/DDBJ databases">
        <title>Centuries of genome instability and evolution in soft-shell clam transmissible cancer (bioRxiv).</title>
        <authorList>
            <person name="Hart S.F.M."/>
            <person name="Yonemitsu M.A."/>
            <person name="Giersch R.M."/>
            <person name="Beal B.F."/>
            <person name="Arriagada G."/>
            <person name="Davis B.W."/>
            <person name="Ostrander E.A."/>
            <person name="Goff S.P."/>
            <person name="Metzger M.J."/>
        </authorList>
    </citation>
    <scope>NUCLEOTIDE SEQUENCE</scope>
    <source>
        <strain evidence="8">MELC-2E11</strain>
        <tissue evidence="8">Siphon/mantle</tissue>
    </source>
</reference>
<feature type="domain" description="FAD dependent oxidoreductase" evidence="7">
    <location>
        <begin position="3"/>
        <end position="99"/>
    </location>
</feature>
<name>A0ABY7EQT8_MYAAR</name>
<dbReference type="Gene3D" id="3.40.50.720">
    <property type="entry name" value="NAD(P)-binding Rossmann-like Domain"/>
    <property type="match status" value="2"/>
</dbReference>
<evidence type="ECO:0000313" key="9">
    <source>
        <dbReference type="Proteomes" id="UP001164746"/>
    </source>
</evidence>
<proteinExistence type="inferred from homology"/>
<keyword evidence="5" id="KW-0274">FAD</keyword>
<protein>
    <submittedName>
        <fullName evidence="8">OXDD-like protein</fullName>
    </submittedName>
</protein>
<keyword evidence="4" id="KW-0285">Flavoprotein</keyword>